<feature type="transmembrane region" description="Helical" evidence="1">
    <location>
        <begin position="27"/>
        <end position="46"/>
    </location>
</feature>
<keyword evidence="1" id="KW-0472">Membrane</keyword>
<dbReference type="Gramene" id="OIV97846">
    <property type="protein sequence ID" value="OIV97846"/>
    <property type="gene ID" value="TanjilG_12603"/>
</dbReference>
<sequence>MSSNSDFLRAIESALGVSLGDSVSDSLVLIVTTSVAVIIGLLVLLWKKSLDRSKELKPVIVPKTFVKDEDDDVDFSDGKTKVTVFFGTQTGTAEGFAKFCLMVRVLIPGYGEANYIATAL</sequence>
<keyword evidence="1" id="KW-1133">Transmembrane helix</keyword>
<proteinExistence type="predicted"/>
<dbReference type="EMBL" id="CM007374">
    <property type="protein sequence ID" value="OIV97846.1"/>
    <property type="molecule type" value="Genomic_DNA"/>
</dbReference>
<dbReference type="STRING" id="3871.A0A4P1QYY0"/>
<protein>
    <recommendedName>
        <fullName evidence="4">Flavodoxin-like domain-containing protein</fullName>
    </recommendedName>
</protein>
<reference evidence="2 3" key="1">
    <citation type="journal article" date="2017" name="Plant Biotechnol. J.">
        <title>A comprehensive draft genome sequence for lupin (Lupinus angustifolius), an emerging health food: insights into plant-microbe interactions and legume evolution.</title>
        <authorList>
            <person name="Hane J.K."/>
            <person name="Ming Y."/>
            <person name="Kamphuis L.G."/>
            <person name="Nelson M.N."/>
            <person name="Garg G."/>
            <person name="Atkins C.A."/>
            <person name="Bayer P.E."/>
            <person name="Bravo A."/>
            <person name="Bringans S."/>
            <person name="Cannon S."/>
            <person name="Edwards D."/>
            <person name="Foley R."/>
            <person name="Gao L.L."/>
            <person name="Harrison M.J."/>
            <person name="Huang W."/>
            <person name="Hurgobin B."/>
            <person name="Li S."/>
            <person name="Liu C.W."/>
            <person name="McGrath A."/>
            <person name="Morahan G."/>
            <person name="Murray J."/>
            <person name="Weller J."/>
            <person name="Jian J."/>
            <person name="Singh K.B."/>
        </authorList>
    </citation>
    <scope>NUCLEOTIDE SEQUENCE [LARGE SCALE GENOMIC DNA]</scope>
    <source>
        <strain evidence="3">cv. Tanjil</strain>
        <tissue evidence="2">Whole plant</tissue>
    </source>
</reference>
<gene>
    <name evidence="2" type="ORF">TanjilG_12603</name>
</gene>
<keyword evidence="1" id="KW-0812">Transmembrane</keyword>
<keyword evidence="3" id="KW-1185">Reference proteome</keyword>
<accession>A0A4P1QYY0</accession>
<name>A0A4P1QYY0_LUPAN</name>
<evidence type="ECO:0000313" key="2">
    <source>
        <dbReference type="EMBL" id="OIV97846.1"/>
    </source>
</evidence>
<evidence type="ECO:0000313" key="3">
    <source>
        <dbReference type="Proteomes" id="UP000188354"/>
    </source>
</evidence>
<dbReference type="Proteomes" id="UP000188354">
    <property type="component" value="Chromosome LG14"/>
</dbReference>
<organism evidence="2 3">
    <name type="scientific">Lupinus angustifolius</name>
    <name type="common">Narrow-leaved blue lupine</name>
    <dbReference type="NCBI Taxonomy" id="3871"/>
    <lineage>
        <taxon>Eukaryota</taxon>
        <taxon>Viridiplantae</taxon>
        <taxon>Streptophyta</taxon>
        <taxon>Embryophyta</taxon>
        <taxon>Tracheophyta</taxon>
        <taxon>Spermatophyta</taxon>
        <taxon>Magnoliopsida</taxon>
        <taxon>eudicotyledons</taxon>
        <taxon>Gunneridae</taxon>
        <taxon>Pentapetalae</taxon>
        <taxon>rosids</taxon>
        <taxon>fabids</taxon>
        <taxon>Fabales</taxon>
        <taxon>Fabaceae</taxon>
        <taxon>Papilionoideae</taxon>
        <taxon>50 kb inversion clade</taxon>
        <taxon>genistoids sensu lato</taxon>
        <taxon>core genistoids</taxon>
        <taxon>Genisteae</taxon>
        <taxon>Lupinus</taxon>
    </lineage>
</organism>
<evidence type="ECO:0000256" key="1">
    <source>
        <dbReference type="SAM" id="Phobius"/>
    </source>
</evidence>
<evidence type="ECO:0008006" key="4">
    <source>
        <dbReference type="Google" id="ProtNLM"/>
    </source>
</evidence>
<dbReference type="AlphaFoldDB" id="A0A4P1QYY0"/>